<name>A0A151NVU9_ALLMI</name>
<sequence>MLHSLRKMALQLFKVECHWHKKAVPPSNGNAFLIMVFHDITPSPSSCEPSHPFKAESHGGGVAAPFHMSQGVRRAPVIPFSDRHSEL</sequence>
<comment type="caution">
    <text evidence="1">The sequence shown here is derived from an EMBL/GenBank/DDBJ whole genome shotgun (WGS) entry which is preliminary data.</text>
</comment>
<accession>A0A151NVU9</accession>
<reference evidence="1 2" key="1">
    <citation type="journal article" date="2012" name="Genome Biol.">
        <title>Sequencing three crocodilian genomes to illuminate the evolution of archosaurs and amniotes.</title>
        <authorList>
            <person name="St John J.A."/>
            <person name="Braun E.L."/>
            <person name="Isberg S.R."/>
            <person name="Miles L.G."/>
            <person name="Chong A.Y."/>
            <person name="Gongora J."/>
            <person name="Dalzell P."/>
            <person name="Moran C."/>
            <person name="Bed'hom B."/>
            <person name="Abzhanov A."/>
            <person name="Burgess S.C."/>
            <person name="Cooksey A.M."/>
            <person name="Castoe T.A."/>
            <person name="Crawford N.G."/>
            <person name="Densmore L.D."/>
            <person name="Drew J.C."/>
            <person name="Edwards S.V."/>
            <person name="Faircloth B.C."/>
            <person name="Fujita M.K."/>
            <person name="Greenwold M.J."/>
            <person name="Hoffmann F.G."/>
            <person name="Howard J.M."/>
            <person name="Iguchi T."/>
            <person name="Janes D.E."/>
            <person name="Khan S.Y."/>
            <person name="Kohno S."/>
            <person name="de Koning A.J."/>
            <person name="Lance S.L."/>
            <person name="McCarthy F.M."/>
            <person name="McCormack J.E."/>
            <person name="Merchant M.E."/>
            <person name="Peterson D.G."/>
            <person name="Pollock D.D."/>
            <person name="Pourmand N."/>
            <person name="Raney B.J."/>
            <person name="Roessler K.A."/>
            <person name="Sanford J.R."/>
            <person name="Sawyer R.H."/>
            <person name="Schmidt C.J."/>
            <person name="Triplett E.W."/>
            <person name="Tuberville T.D."/>
            <person name="Venegas-Anaya M."/>
            <person name="Howard J.T."/>
            <person name="Jarvis E.D."/>
            <person name="Guillette L.J.Jr."/>
            <person name="Glenn T.C."/>
            <person name="Green R.E."/>
            <person name="Ray D.A."/>
        </authorList>
    </citation>
    <scope>NUCLEOTIDE SEQUENCE [LARGE SCALE GENOMIC DNA]</scope>
    <source>
        <strain evidence="1">KSC_2009_1</strain>
    </source>
</reference>
<keyword evidence="2" id="KW-1185">Reference proteome</keyword>
<protein>
    <submittedName>
        <fullName evidence="1">Uncharacterized protein</fullName>
    </submittedName>
</protein>
<evidence type="ECO:0000313" key="2">
    <source>
        <dbReference type="Proteomes" id="UP000050525"/>
    </source>
</evidence>
<proteinExistence type="predicted"/>
<organism evidence="1 2">
    <name type="scientific">Alligator mississippiensis</name>
    <name type="common">American alligator</name>
    <dbReference type="NCBI Taxonomy" id="8496"/>
    <lineage>
        <taxon>Eukaryota</taxon>
        <taxon>Metazoa</taxon>
        <taxon>Chordata</taxon>
        <taxon>Craniata</taxon>
        <taxon>Vertebrata</taxon>
        <taxon>Euteleostomi</taxon>
        <taxon>Archelosauria</taxon>
        <taxon>Archosauria</taxon>
        <taxon>Crocodylia</taxon>
        <taxon>Alligatoridae</taxon>
        <taxon>Alligatorinae</taxon>
        <taxon>Alligator</taxon>
    </lineage>
</organism>
<dbReference type="Proteomes" id="UP000050525">
    <property type="component" value="Unassembled WGS sequence"/>
</dbReference>
<dbReference type="AlphaFoldDB" id="A0A151NVU9"/>
<dbReference type="EMBL" id="AKHW03001922">
    <property type="protein sequence ID" value="KYO40555.1"/>
    <property type="molecule type" value="Genomic_DNA"/>
</dbReference>
<gene>
    <name evidence="1" type="ORF">Y1Q_0009578</name>
</gene>
<evidence type="ECO:0000313" key="1">
    <source>
        <dbReference type="EMBL" id="KYO40555.1"/>
    </source>
</evidence>